<evidence type="ECO:0000313" key="2">
    <source>
        <dbReference type="EMBL" id="WAC03225.1"/>
    </source>
</evidence>
<dbReference type="KEGG" id="lnu:N7U66_06530"/>
<dbReference type="EMBL" id="CP113088">
    <property type="protein sequence ID" value="WAC03225.1"/>
    <property type="molecule type" value="Genomic_DNA"/>
</dbReference>
<sequence length="129" mass="14737">MKSYEENRGLVQLQDIRAQVNHSFWGFFGLSVLKFLTIIVAVMICCFPVLYFMIPMAIVMPIYVFTKQDATGAYSESYSLIRDELLMTFLTVLLLFILVMVLSFVFALPATMYTYLKMGLFSVTSTPPL</sequence>
<protein>
    <submittedName>
        <fullName evidence="2">Uncharacterized protein</fullName>
    </submittedName>
</protein>
<name>A0A9E8MZQ4_9FLAO</name>
<evidence type="ECO:0000256" key="1">
    <source>
        <dbReference type="SAM" id="Phobius"/>
    </source>
</evidence>
<dbReference type="Proteomes" id="UP001164705">
    <property type="component" value="Chromosome"/>
</dbReference>
<reference evidence="2" key="1">
    <citation type="submission" date="2022-11" db="EMBL/GenBank/DDBJ databases">
        <title>Lacinutrix neustonica HL-RS19T sp. nov., isolated from the surface microlayer sample of brackish Lake Shihwa.</title>
        <authorList>
            <person name="Choi J.Y."/>
            <person name="Hwang C.Y."/>
        </authorList>
    </citation>
    <scope>NUCLEOTIDE SEQUENCE</scope>
    <source>
        <strain evidence="2">HL-RS19</strain>
    </source>
</reference>
<keyword evidence="1" id="KW-0812">Transmembrane</keyword>
<feature type="transmembrane region" description="Helical" evidence="1">
    <location>
        <begin position="85"/>
        <end position="108"/>
    </location>
</feature>
<evidence type="ECO:0000313" key="3">
    <source>
        <dbReference type="Proteomes" id="UP001164705"/>
    </source>
</evidence>
<accession>A0A9E8MZQ4</accession>
<proteinExistence type="predicted"/>
<dbReference type="AlphaFoldDB" id="A0A9E8MZQ4"/>
<keyword evidence="1" id="KW-1133">Transmembrane helix</keyword>
<gene>
    <name evidence="2" type="ORF">N7U66_06530</name>
</gene>
<dbReference type="RefSeq" id="WP_267677801.1">
    <property type="nucleotide sequence ID" value="NZ_CP113088.1"/>
</dbReference>
<organism evidence="2 3">
    <name type="scientific">Lacinutrix neustonica</name>
    <dbReference type="NCBI Taxonomy" id="2980107"/>
    <lineage>
        <taxon>Bacteria</taxon>
        <taxon>Pseudomonadati</taxon>
        <taxon>Bacteroidota</taxon>
        <taxon>Flavobacteriia</taxon>
        <taxon>Flavobacteriales</taxon>
        <taxon>Flavobacteriaceae</taxon>
        <taxon>Lacinutrix</taxon>
    </lineage>
</organism>
<keyword evidence="1" id="KW-0472">Membrane</keyword>
<feature type="transmembrane region" description="Helical" evidence="1">
    <location>
        <begin position="35"/>
        <end position="65"/>
    </location>
</feature>
<keyword evidence="3" id="KW-1185">Reference proteome</keyword>